<feature type="region of interest" description="Disordered" evidence="1">
    <location>
        <begin position="263"/>
        <end position="358"/>
    </location>
</feature>
<feature type="compositionally biased region" description="Polar residues" evidence="1">
    <location>
        <begin position="170"/>
        <end position="199"/>
    </location>
</feature>
<keyword evidence="3" id="KW-0732">Signal</keyword>
<feature type="region of interest" description="Disordered" evidence="1">
    <location>
        <begin position="136"/>
        <end position="234"/>
    </location>
</feature>
<keyword evidence="2" id="KW-1133">Transmembrane helix</keyword>
<reference evidence="4" key="2">
    <citation type="submission" date="2011-02" db="EMBL/GenBank/DDBJ databases">
        <authorList>
            <person name="MacLean D."/>
        </authorList>
    </citation>
    <scope>NUCLEOTIDE SEQUENCE</scope>
</reference>
<evidence type="ECO:0000256" key="3">
    <source>
        <dbReference type="SAM" id="SignalP"/>
    </source>
</evidence>
<feature type="compositionally biased region" description="Low complexity" evidence="1">
    <location>
        <begin position="321"/>
        <end position="334"/>
    </location>
</feature>
<feature type="compositionally biased region" description="Polar residues" evidence="1">
    <location>
        <begin position="284"/>
        <end position="306"/>
    </location>
</feature>
<keyword evidence="2" id="KW-0812">Transmembrane</keyword>
<dbReference type="AlphaFoldDB" id="F0WXU9"/>
<sequence length="420" mass="41700">MTPWYSSTAFLVSCLNALSAQEHSSLVSCPGSWFPVSVLGEQQIYCIPNLPCGGMVGVASSGSCPGGTACASLPQNPAVMGCVALGRPDIQYLDRTILFSPPVPFTMATLIQGPPPNTGPPIITNGVPGVRGSIGTIVPTPGPSFGGGPPNGSSLGASSLPPEAGPNFGNVATNPGVSTSSTPGNSFSNSANTLNNPAGSLNDPANSLSSPPGLLNSGARPPNPAGNSAFGTPGNPAIGTAGNSAFGLAGNAVPGAARNSAAGNVANPSTNNVNQPAGRIGSPLGNTNSLIGSNGGPTRNILNNGVATFPTPDANNNGMPSSNSDNGISDNNNGATGDKVTDEQRRNPSDVVGPATQNSTNSKLSLGAIIAIILGCLAVIAVIAGVILLKKNKQIAAAQREQEASIGSSYLTPRERVLLL</sequence>
<feature type="signal peptide" evidence="3">
    <location>
        <begin position="1"/>
        <end position="20"/>
    </location>
</feature>
<reference evidence="4" key="1">
    <citation type="journal article" date="2011" name="PLoS Biol.">
        <title>Gene gain and loss during evolution of obligate parasitism in the white rust pathogen of Arabidopsis thaliana.</title>
        <authorList>
            <person name="Kemen E."/>
            <person name="Gardiner A."/>
            <person name="Schultz-Larsen T."/>
            <person name="Kemen A.C."/>
            <person name="Balmuth A.L."/>
            <person name="Robert-Seilaniantz A."/>
            <person name="Bailey K."/>
            <person name="Holub E."/>
            <person name="Studholme D.J."/>
            <person name="Maclean D."/>
            <person name="Jones J.D."/>
        </authorList>
    </citation>
    <scope>NUCLEOTIDE SEQUENCE</scope>
</reference>
<feature type="compositionally biased region" description="Polar residues" evidence="1">
    <location>
        <begin position="266"/>
        <end position="275"/>
    </location>
</feature>
<evidence type="ECO:0000313" key="4">
    <source>
        <dbReference type="EMBL" id="CCA26297.1"/>
    </source>
</evidence>
<feature type="transmembrane region" description="Helical" evidence="2">
    <location>
        <begin position="364"/>
        <end position="389"/>
    </location>
</feature>
<evidence type="ECO:0000256" key="1">
    <source>
        <dbReference type="SAM" id="MobiDB-lite"/>
    </source>
</evidence>
<accession>F0WXU9</accession>
<dbReference type="HOGENOM" id="CLU_654552_0_0_1"/>
<proteinExistence type="predicted"/>
<gene>
    <name evidence="4" type="primary">AlNc14C364G11036</name>
    <name evidence="4" type="ORF">ALNC14_124410</name>
</gene>
<feature type="compositionally biased region" description="Low complexity" evidence="1">
    <location>
        <begin position="204"/>
        <end position="219"/>
    </location>
</feature>
<name>F0WXU9_9STRA</name>
<feature type="compositionally biased region" description="Low complexity" evidence="1">
    <location>
        <begin position="151"/>
        <end position="162"/>
    </location>
</feature>
<feature type="chain" id="PRO_5003263646" evidence="3">
    <location>
        <begin position="21"/>
        <end position="420"/>
    </location>
</feature>
<evidence type="ECO:0000256" key="2">
    <source>
        <dbReference type="SAM" id="Phobius"/>
    </source>
</evidence>
<feature type="compositionally biased region" description="Basic and acidic residues" evidence="1">
    <location>
        <begin position="339"/>
        <end position="348"/>
    </location>
</feature>
<dbReference type="EMBL" id="FR824409">
    <property type="protein sequence ID" value="CCA26297.1"/>
    <property type="molecule type" value="Genomic_DNA"/>
</dbReference>
<protein>
    <submittedName>
        <fullName evidence="4">AlNc14C364G11036 protein</fullName>
    </submittedName>
</protein>
<organism evidence="4">
    <name type="scientific">Albugo laibachii Nc14</name>
    <dbReference type="NCBI Taxonomy" id="890382"/>
    <lineage>
        <taxon>Eukaryota</taxon>
        <taxon>Sar</taxon>
        <taxon>Stramenopiles</taxon>
        <taxon>Oomycota</taxon>
        <taxon>Peronosporomycetes</taxon>
        <taxon>Albuginales</taxon>
        <taxon>Albuginaceae</taxon>
        <taxon>Albugo</taxon>
    </lineage>
</organism>
<keyword evidence="2" id="KW-0472">Membrane</keyword>